<accession>A0AAU9IIU9</accession>
<evidence type="ECO:0000256" key="1">
    <source>
        <dbReference type="SAM" id="MobiDB-lite"/>
    </source>
</evidence>
<feature type="region of interest" description="Disordered" evidence="1">
    <location>
        <begin position="215"/>
        <end position="250"/>
    </location>
</feature>
<dbReference type="Proteomes" id="UP001162131">
    <property type="component" value="Unassembled WGS sequence"/>
</dbReference>
<keyword evidence="3" id="KW-1185">Reference proteome</keyword>
<reference evidence="2" key="1">
    <citation type="submission" date="2021-09" db="EMBL/GenBank/DDBJ databases">
        <authorList>
            <consortium name="AG Swart"/>
            <person name="Singh M."/>
            <person name="Singh A."/>
            <person name="Seah K."/>
            <person name="Emmerich C."/>
        </authorList>
    </citation>
    <scope>NUCLEOTIDE SEQUENCE</scope>
    <source>
        <strain evidence="2">ATCC30299</strain>
    </source>
</reference>
<evidence type="ECO:0000313" key="3">
    <source>
        <dbReference type="Proteomes" id="UP001162131"/>
    </source>
</evidence>
<protein>
    <submittedName>
        <fullName evidence="2">Uncharacterized protein</fullName>
    </submittedName>
</protein>
<gene>
    <name evidence="2" type="ORF">BSTOLATCC_MIC9814</name>
</gene>
<proteinExistence type="predicted"/>
<feature type="compositionally biased region" description="Basic and acidic residues" evidence="1">
    <location>
        <begin position="215"/>
        <end position="241"/>
    </location>
</feature>
<dbReference type="AlphaFoldDB" id="A0AAU9IIU9"/>
<sequence>MTSSISDLSKKWKPIRLRNLNEERALMKKLGKNQESSASDSAIFSDEAVSNLANSFISNESFIKCKLQSPIYKRRSEASLEYSGLIMELASAANKSLSTVLKREKEVHAENKLSTSGSETSLVIKESSMKIAKKSVNITKHASMYNIPQKSPDVSPIRPLPETNAKLSHTEKKEVQKPSIEKIKISKPNLMKSEKFDIIFAEKILPVLLKSAKISHKEKNSETVEAKGTNNEKGKTSEMIRRSKYTRKKK</sequence>
<dbReference type="EMBL" id="CAJZBQ010000011">
    <property type="protein sequence ID" value="CAG9314013.1"/>
    <property type="molecule type" value="Genomic_DNA"/>
</dbReference>
<evidence type="ECO:0000313" key="2">
    <source>
        <dbReference type="EMBL" id="CAG9314013.1"/>
    </source>
</evidence>
<organism evidence="2 3">
    <name type="scientific">Blepharisma stoltei</name>
    <dbReference type="NCBI Taxonomy" id="1481888"/>
    <lineage>
        <taxon>Eukaryota</taxon>
        <taxon>Sar</taxon>
        <taxon>Alveolata</taxon>
        <taxon>Ciliophora</taxon>
        <taxon>Postciliodesmatophora</taxon>
        <taxon>Heterotrichea</taxon>
        <taxon>Heterotrichida</taxon>
        <taxon>Blepharismidae</taxon>
        <taxon>Blepharisma</taxon>
    </lineage>
</organism>
<name>A0AAU9IIU9_9CILI</name>
<comment type="caution">
    <text evidence="2">The sequence shown here is derived from an EMBL/GenBank/DDBJ whole genome shotgun (WGS) entry which is preliminary data.</text>
</comment>